<accession>A0AA35UTF2</accession>
<sequence>MEIVTAFIKEFVEPLMVPVKKHLGYMISCTKYVRDMSIKMRELNVARQGVEDHLKWNTRTRLKNSVQVRKWLEDVGQINEKVENISNNINNVGSCFNLKDRHMLGKKVSSLIEDIDSAKTQHSLIDWTNYPIPLGKVDSMMIPTSIRLSHHNDFQSRIPTFIEALKALGPNHKSHMIALWGMGGVGKTTMMQMIKRAVKEKKMFNFIVEAVVGEKTEPHDIQEAVANYLGIELKENTQPARAEKLRESFEAISDGGKNKFLIILDDVWQSVDMEDIGLSPLPNQGVNFKVLMTSRNRDVCTKMGVETNSILNVKILTEEESQGFFRQFVELSNDVDPELNKIGEDIVSKCCGLPIAIKTMVCTLRNKSKDAWNDALSRLEHHDIHNVVPKVFEMSYDNLQGQETKSIFLLCGLFPEDFDIPTEDLVKYGLGLKLFSRVYTIIQARTRLNACIERLMHTNLLIKSDKVDCVKMHDLVHAFVLDMFSAVDHSSIVSQSTMSGWPESDISVRSCKRISLTCKGMSEFPRDLKFRNLSLLKLMHGDKSLRFPRDFYEEMENLQARCST</sequence>
<dbReference type="PANTHER" id="PTHR33463:SF96">
    <property type="entry name" value="LEUCINE-RICH REPEAT DOMAIN, L DOMAIN-LIKE PROTEIN-RELATED"/>
    <property type="match status" value="1"/>
</dbReference>
<dbReference type="InterPro" id="IPR003593">
    <property type="entry name" value="AAA+_ATPase"/>
</dbReference>
<keyword evidence="4" id="KW-0611">Plant defense</keyword>
<organism evidence="7 8">
    <name type="scientific">Lactuca saligna</name>
    <name type="common">Willowleaf lettuce</name>
    <dbReference type="NCBI Taxonomy" id="75948"/>
    <lineage>
        <taxon>Eukaryota</taxon>
        <taxon>Viridiplantae</taxon>
        <taxon>Streptophyta</taxon>
        <taxon>Embryophyta</taxon>
        <taxon>Tracheophyta</taxon>
        <taxon>Spermatophyta</taxon>
        <taxon>Magnoliopsida</taxon>
        <taxon>eudicotyledons</taxon>
        <taxon>Gunneridae</taxon>
        <taxon>Pentapetalae</taxon>
        <taxon>asterids</taxon>
        <taxon>campanulids</taxon>
        <taxon>Asterales</taxon>
        <taxon>Asteraceae</taxon>
        <taxon>Cichorioideae</taxon>
        <taxon>Cichorieae</taxon>
        <taxon>Lactucinae</taxon>
        <taxon>Lactuca</taxon>
    </lineage>
</organism>
<dbReference type="Pfam" id="PF00931">
    <property type="entry name" value="NB-ARC"/>
    <property type="match status" value="1"/>
</dbReference>
<keyword evidence="3" id="KW-0677">Repeat</keyword>
<evidence type="ECO:0000313" key="8">
    <source>
        <dbReference type="Proteomes" id="UP001177003"/>
    </source>
</evidence>
<dbReference type="InterPro" id="IPR036388">
    <property type="entry name" value="WH-like_DNA-bd_sf"/>
</dbReference>
<dbReference type="PANTHER" id="PTHR33463">
    <property type="entry name" value="NB-ARC DOMAIN-CONTAINING PROTEIN-RELATED"/>
    <property type="match status" value="1"/>
</dbReference>
<keyword evidence="2" id="KW-0433">Leucine-rich repeat</keyword>
<keyword evidence="5" id="KW-0547">Nucleotide-binding</keyword>
<dbReference type="Gene3D" id="1.10.8.430">
    <property type="entry name" value="Helical domain of apoptotic protease-activating factors"/>
    <property type="match status" value="1"/>
</dbReference>
<dbReference type="SUPFAM" id="SSF52540">
    <property type="entry name" value="P-loop containing nucleoside triphosphate hydrolases"/>
    <property type="match status" value="1"/>
</dbReference>
<gene>
    <name evidence="7" type="ORF">LSALG_LOCUS5337</name>
</gene>
<proteinExistence type="inferred from homology"/>
<dbReference type="GO" id="GO:0006952">
    <property type="term" value="P:defense response"/>
    <property type="evidence" value="ECO:0007669"/>
    <property type="project" value="UniProtKB-KW"/>
</dbReference>
<dbReference type="EMBL" id="OX465086">
    <property type="protein sequence ID" value="CAI9264701.1"/>
    <property type="molecule type" value="Genomic_DNA"/>
</dbReference>
<evidence type="ECO:0000256" key="4">
    <source>
        <dbReference type="ARBA" id="ARBA00022821"/>
    </source>
</evidence>
<dbReference type="Gene3D" id="1.10.10.10">
    <property type="entry name" value="Winged helix-like DNA-binding domain superfamily/Winged helix DNA-binding domain"/>
    <property type="match status" value="1"/>
</dbReference>
<dbReference type="GO" id="GO:0005524">
    <property type="term" value="F:ATP binding"/>
    <property type="evidence" value="ECO:0007669"/>
    <property type="project" value="UniProtKB-KW"/>
</dbReference>
<dbReference type="PRINTS" id="PR00364">
    <property type="entry name" value="DISEASERSIST"/>
</dbReference>
<dbReference type="SMART" id="SM00382">
    <property type="entry name" value="AAA"/>
    <property type="match status" value="1"/>
</dbReference>
<keyword evidence="8" id="KW-1185">Reference proteome</keyword>
<dbReference type="AlphaFoldDB" id="A0AA35UTF2"/>
<dbReference type="Proteomes" id="UP001177003">
    <property type="component" value="Chromosome 0"/>
</dbReference>
<name>A0AA35UTF2_LACSI</name>
<comment type="similarity">
    <text evidence="1">Belongs to the disease resistance NB-LRR family.</text>
</comment>
<evidence type="ECO:0000256" key="3">
    <source>
        <dbReference type="ARBA" id="ARBA00022737"/>
    </source>
</evidence>
<evidence type="ECO:0000259" key="6">
    <source>
        <dbReference type="SMART" id="SM00382"/>
    </source>
</evidence>
<dbReference type="InterPro" id="IPR027417">
    <property type="entry name" value="P-loop_NTPase"/>
</dbReference>
<reference evidence="7" key="1">
    <citation type="submission" date="2023-04" db="EMBL/GenBank/DDBJ databases">
        <authorList>
            <person name="Vijverberg K."/>
            <person name="Xiong W."/>
            <person name="Schranz E."/>
        </authorList>
    </citation>
    <scope>NUCLEOTIDE SEQUENCE</scope>
</reference>
<evidence type="ECO:0000256" key="2">
    <source>
        <dbReference type="ARBA" id="ARBA00022614"/>
    </source>
</evidence>
<dbReference type="InterPro" id="IPR042197">
    <property type="entry name" value="Apaf_helical"/>
</dbReference>
<keyword evidence="5" id="KW-0067">ATP-binding</keyword>
<dbReference type="InterPro" id="IPR050905">
    <property type="entry name" value="Plant_NBS-LRR"/>
</dbReference>
<protein>
    <recommendedName>
        <fullName evidence="6">AAA+ ATPase domain-containing protein</fullName>
    </recommendedName>
</protein>
<evidence type="ECO:0000256" key="1">
    <source>
        <dbReference type="ARBA" id="ARBA00008894"/>
    </source>
</evidence>
<dbReference type="InterPro" id="IPR002182">
    <property type="entry name" value="NB-ARC"/>
</dbReference>
<dbReference type="Gene3D" id="3.40.50.300">
    <property type="entry name" value="P-loop containing nucleotide triphosphate hydrolases"/>
    <property type="match status" value="1"/>
</dbReference>
<evidence type="ECO:0000256" key="5">
    <source>
        <dbReference type="ARBA" id="ARBA00022840"/>
    </source>
</evidence>
<evidence type="ECO:0000313" key="7">
    <source>
        <dbReference type="EMBL" id="CAI9264701.1"/>
    </source>
</evidence>
<feature type="domain" description="AAA+ ATPase" evidence="6">
    <location>
        <begin position="173"/>
        <end position="316"/>
    </location>
</feature>
<dbReference type="GO" id="GO:0043531">
    <property type="term" value="F:ADP binding"/>
    <property type="evidence" value="ECO:0007669"/>
    <property type="project" value="InterPro"/>
</dbReference>